<organism evidence="2">
    <name type="scientific">Paenarthrobacter sp. AMU7</name>
    <dbReference type="NCBI Taxonomy" id="3162492"/>
    <lineage>
        <taxon>Bacteria</taxon>
        <taxon>Bacillati</taxon>
        <taxon>Actinomycetota</taxon>
        <taxon>Actinomycetes</taxon>
        <taxon>Micrococcales</taxon>
        <taxon>Micrococcaceae</taxon>
        <taxon>Paenarthrobacter</taxon>
    </lineage>
</organism>
<proteinExistence type="predicted"/>
<keyword evidence="2" id="KW-0413">Isomerase</keyword>
<dbReference type="GO" id="GO:1901135">
    <property type="term" value="P:carbohydrate derivative metabolic process"/>
    <property type="evidence" value="ECO:0007669"/>
    <property type="project" value="InterPro"/>
</dbReference>
<dbReference type="GO" id="GO:0016853">
    <property type="term" value="F:isomerase activity"/>
    <property type="evidence" value="ECO:0007669"/>
    <property type="project" value="UniProtKB-KW"/>
</dbReference>
<dbReference type="Pfam" id="PF13580">
    <property type="entry name" value="SIS_2"/>
    <property type="match status" value="1"/>
</dbReference>
<dbReference type="RefSeq" id="WP_157731945.1">
    <property type="nucleotide sequence ID" value="NZ_CP165735.1"/>
</dbReference>
<dbReference type="InterPro" id="IPR046348">
    <property type="entry name" value="SIS_dom_sf"/>
</dbReference>
<evidence type="ECO:0000313" key="2">
    <source>
        <dbReference type="EMBL" id="XDV71296.1"/>
    </source>
</evidence>
<protein>
    <submittedName>
        <fullName evidence="2">Sugar isomerase domain-containing protein</fullName>
    </submittedName>
</protein>
<dbReference type="PROSITE" id="PS51464">
    <property type="entry name" value="SIS"/>
    <property type="match status" value="1"/>
</dbReference>
<feature type="domain" description="SIS" evidence="1">
    <location>
        <begin position="29"/>
        <end position="217"/>
    </location>
</feature>
<name>A0AB39YN58_9MICC</name>
<dbReference type="AlphaFoldDB" id="A0AB39YN58"/>
<dbReference type="Gene3D" id="3.40.50.10490">
    <property type="entry name" value="Glucose-6-phosphate isomerase like protein, domain 1"/>
    <property type="match status" value="1"/>
</dbReference>
<dbReference type="EMBL" id="CP165735">
    <property type="protein sequence ID" value="XDV71296.1"/>
    <property type="molecule type" value="Genomic_DNA"/>
</dbReference>
<dbReference type="SUPFAM" id="SSF53697">
    <property type="entry name" value="SIS domain"/>
    <property type="match status" value="1"/>
</dbReference>
<dbReference type="GO" id="GO:0097367">
    <property type="term" value="F:carbohydrate derivative binding"/>
    <property type="evidence" value="ECO:0007669"/>
    <property type="project" value="InterPro"/>
</dbReference>
<dbReference type="NCBIfam" id="NF002805">
    <property type="entry name" value="PRK02947.1"/>
    <property type="match status" value="1"/>
</dbReference>
<dbReference type="InterPro" id="IPR001347">
    <property type="entry name" value="SIS_dom"/>
</dbReference>
<accession>A0AB39YN58</accession>
<reference evidence="2" key="1">
    <citation type="submission" date="2024-07" db="EMBL/GenBank/DDBJ databases">
        <authorList>
            <person name="Li J."/>
            <person name="Wei H."/>
            <person name="Ma J."/>
        </authorList>
    </citation>
    <scope>NUCLEOTIDE SEQUENCE</scope>
    <source>
        <strain evidence="2">AMU7</strain>
    </source>
</reference>
<gene>
    <name evidence="2" type="ORF">ABQM86_20435</name>
</gene>
<evidence type="ECO:0000259" key="1">
    <source>
        <dbReference type="PROSITE" id="PS51464"/>
    </source>
</evidence>
<sequence>MSWIAEARNVLDRIEATQTEALETAAAIAAEAIGGGGVVHTFGTGHSRIPVEEMFPRYGSYPGWHPIAELSMTFHTEIAGANGQRQAMFIERVPGLAEVIFSNFKLRPTDAILIFSATGRNAVPVETAMIAKKAGLKVIAVTSISEARSVPPTHASGTILADHADVVIDICTPLGDAAVTIDGWANKVGPVSSISNIAIVNTLKVLTAQKLADQGIELPVLTGAQIVGAEQSHHLFESAYLEHARRKADVLRVSEELVATADQS</sequence>